<keyword evidence="6" id="KW-1185">Reference proteome</keyword>
<dbReference type="EC" id="4.3.2.7" evidence="2"/>
<dbReference type="Pfam" id="PF04752">
    <property type="entry name" value="ChaC"/>
    <property type="match status" value="1"/>
</dbReference>
<evidence type="ECO:0000256" key="1">
    <source>
        <dbReference type="ARBA" id="ARBA00009662"/>
    </source>
</evidence>
<reference evidence="5" key="1">
    <citation type="journal article" date="2023" name="Mol. Biol. Evol.">
        <title>Third-Generation Sequencing Reveals the Adaptive Role of the Epigenome in Three Deep-Sea Polychaetes.</title>
        <authorList>
            <person name="Perez M."/>
            <person name="Aroh O."/>
            <person name="Sun Y."/>
            <person name="Lan Y."/>
            <person name="Juniper S.K."/>
            <person name="Young C.R."/>
            <person name="Angers B."/>
            <person name="Qian P.Y."/>
        </authorList>
    </citation>
    <scope>NUCLEOTIDE SEQUENCE</scope>
    <source>
        <strain evidence="5">R07B-5</strain>
    </source>
</reference>
<dbReference type="GO" id="GO:0061928">
    <property type="term" value="F:glutathione specific gamma-glutamylcyclotransferase activity"/>
    <property type="evidence" value="ECO:0007669"/>
    <property type="project" value="UniProtKB-EC"/>
</dbReference>
<comment type="caution">
    <text evidence="5">The sequence shown here is derived from an EMBL/GenBank/DDBJ whole genome shotgun (WGS) entry which is preliminary data.</text>
</comment>
<dbReference type="SUPFAM" id="SSF110857">
    <property type="entry name" value="Gamma-glutamyl cyclotransferase-like"/>
    <property type="match status" value="1"/>
</dbReference>
<accession>A0AAD9UJ95</accession>
<dbReference type="InterPro" id="IPR006840">
    <property type="entry name" value="ChaC"/>
</dbReference>
<dbReference type="AlphaFoldDB" id="A0AAD9UJ95"/>
<organism evidence="5 6">
    <name type="scientific">Ridgeia piscesae</name>
    <name type="common">Tubeworm</name>
    <dbReference type="NCBI Taxonomy" id="27915"/>
    <lineage>
        <taxon>Eukaryota</taxon>
        <taxon>Metazoa</taxon>
        <taxon>Spiralia</taxon>
        <taxon>Lophotrochozoa</taxon>
        <taxon>Annelida</taxon>
        <taxon>Polychaeta</taxon>
        <taxon>Sedentaria</taxon>
        <taxon>Canalipalpata</taxon>
        <taxon>Sabellida</taxon>
        <taxon>Siboglinidae</taxon>
        <taxon>Ridgeia</taxon>
    </lineage>
</organism>
<gene>
    <name evidence="5" type="ORF">NP493_56g08024</name>
</gene>
<comment type="catalytic activity">
    <reaction evidence="4">
        <text>glutathione = L-cysteinylglycine + 5-oxo-L-proline</text>
        <dbReference type="Rhea" id="RHEA:47724"/>
        <dbReference type="ChEBI" id="CHEBI:57925"/>
        <dbReference type="ChEBI" id="CHEBI:58402"/>
        <dbReference type="ChEBI" id="CHEBI:61694"/>
        <dbReference type="EC" id="4.3.2.7"/>
    </reaction>
</comment>
<dbReference type="PANTHER" id="PTHR12192">
    <property type="entry name" value="CATION TRANSPORT PROTEIN CHAC-RELATED"/>
    <property type="match status" value="1"/>
</dbReference>
<dbReference type="Proteomes" id="UP001209878">
    <property type="component" value="Unassembled WGS sequence"/>
</dbReference>
<dbReference type="GO" id="GO:0005737">
    <property type="term" value="C:cytoplasm"/>
    <property type="evidence" value="ECO:0007669"/>
    <property type="project" value="TreeGrafter"/>
</dbReference>
<sequence length="203" mass="22826">MEPLNVESLANVSSLWVFGYGSILWKTGFEYTTEKTGYIRGFVRRFWQGSTTHRGTKEQPGRVATLVPETEGQVWGVAYQLEGIEQVRVALSHLGLRECSLGGYTFRMHEFYDRRGATVPVLVFIATPDNDLYLGDCELEDLATQVVTSQGFCGHNVEYVIRLADFMRAHIPEETDPHLFGLVDAIEVSTIQSLNSYVVARIV</sequence>
<comment type="similarity">
    <text evidence="1">Belongs to the gamma-glutamylcyclotransferase family. ChaC subfamily.</text>
</comment>
<dbReference type="PANTHER" id="PTHR12192:SF26">
    <property type="entry name" value="GLUTATHIONE-SPECIFIC GAMMA-GLUTAMYLCYCLOTRANSFERASE 1"/>
    <property type="match status" value="1"/>
</dbReference>
<evidence type="ECO:0000313" key="6">
    <source>
        <dbReference type="Proteomes" id="UP001209878"/>
    </source>
</evidence>
<protein>
    <recommendedName>
        <fullName evidence="2">glutathione-specific gamma-glutamylcyclotransferase</fullName>
        <ecNumber evidence="2">4.3.2.7</ecNumber>
    </recommendedName>
</protein>
<name>A0AAD9UJ95_RIDPI</name>
<evidence type="ECO:0000256" key="3">
    <source>
        <dbReference type="ARBA" id="ARBA00023239"/>
    </source>
</evidence>
<dbReference type="CDD" id="cd06661">
    <property type="entry name" value="GGCT_like"/>
    <property type="match status" value="1"/>
</dbReference>
<dbReference type="Gene3D" id="3.10.490.10">
    <property type="entry name" value="Gamma-glutamyl cyclotransferase-like"/>
    <property type="match status" value="1"/>
</dbReference>
<evidence type="ECO:0000313" key="5">
    <source>
        <dbReference type="EMBL" id="KAK2191292.1"/>
    </source>
</evidence>
<dbReference type="InterPro" id="IPR036568">
    <property type="entry name" value="GGCT-like_sf"/>
</dbReference>
<evidence type="ECO:0000256" key="4">
    <source>
        <dbReference type="ARBA" id="ARBA00048073"/>
    </source>
</evidence>
<dbReference type="EMBL" id="JAODUO010000055">
    <property type="protein sequence ID" value="KAK2191292.1"/>
    <property type="molecule type" value="Genomic_DNA"/>
</dbReference>
<dbReference type="InterPro" id="IPR013024">
    <property type="entry name" value="GGCT-like"/>
</dbReference>
<dbReference type="GO" id="GO:0006751">
    <property type="term" value="P:glutathione catabolic process"/>
    <property type="evidence" value="ECO:0007669"/>
    <property type="project" value="InterPro"/>
</dbReference>
<proteinExistence type="inferred from homology"/>
<evidence type="ECO:0000256" key="2">
    <source>
        <dbReference type="ARBA" id="ARBA00012344"/>
    </source>
</evidence>
<keyword evidence="3" id="KW-0456">Lyase</keyword>